<dbReference type="GO" id="GO:0005634">
    <property type="term" value="C:nucleus"/>
    <property type="evidence" value="ECO:0007669"/>
    <property type="project" value="UniProtKB-SubCell"/>
</dbReference>
<dbReference type="PANTHER" id="PTHR15263:SF1">
    <property type="entry name" value="NF-KAPPA-B INHIBITOR-LIKE PROTEIN 1"/>
    <property type="match status" value="1"/>
</dbReference>
<comment type="subcellular location">
    <subcellularLocation>
        <location evidence="1">Nucleus</location>
    </subcellularLocation>
</comment>
<gene>
    <name evidence="6" type="ORF">FISHEDRAFT_57632</name>
</gene>
<name>A0A0D7AHK4_9AGAR</name>
<dbReference type="InterPro" id="IPR038753">
    <property type="entry name" value="NFKBIL1"/>
</dbReference>
<keyword evidence="4" id="KW-0040">ANK repeat</keyword>
<proteinExistence type="predicted"/>
<dbReference type="EMBL" id="KN881676">
    <property type="protein sequence ID" value="KIY50313.1"/>
    <property type="molecule type" value="Genomic_DNA"/>
</dbReference>
<keyword evidence="2" id="KW-0597">Phosphoprotein</keyword>
<protein>
    <recommendedName>
        <fullName evidence="8">J domain-containing protein</fullName>
    </recommendedName>
</protein>
<dbReference type="AlphaFoldDB" id="A0A0D7AHK4"/>
<evidence type="ECO:0000313" key="6">
    <source>
        <dbReference type="EMBL" id="KIY50313.1"/>
    </source>
</evidence>
<evidence type="ECO:0000256" key="4">
    <source>
        <dbReference type="ARBA" id="ARBA00023043"/>
    </source>
</evidence>
<evidence type="ECO:0000313" key="7">
    <source>
        <dbReference type="Proteomes" id="UP000054144"/>
    </source>
</evidence>
<reference evidence="6 7" key="1">
    <citation type="journal article" date="2015" name="Fungal Genet. Biol.">
        <title>Evolution of novel wood decay mechanisms in Agaricales revealed by the genome sequences of Fistulina hepatica and Cylindrobasidium torrendii.</title>
        <authorList>
            <person name="Floudas D."/>
            <person name="Held B.W."/>
            <person name="Riley R."/>
            <person name="Nagy L.G."/>
            <person name="Koehler G."/>
            <person name="Ransdell A.S."/>
            <person name="Younus H."/>
            <person name="Chow J."/>
            <person name="Chiniquy J."/>
            <person name="Lipzen A."/>
            <person name="Tritt A."/>
            <person name="Sun H."/>
            <person name="Haridas S."/>
            <person name="LaButti K."/>
            <person name="Ohm R.A."/>
            <person name="Kues U."/>
            <person name="Blanchette R.A."/>
            <person name="Grigoriev I.V."/>
            <person name="Minto R.E."/>
            <person name="Hibbett D.S."/>
        </authorList>
    </citation>
    <scope>NUCLEOTIDE SEQUENCE [LARGE SCALE GENOMIC DNA]</scope>
    <source>
        <strain evidence="6 7">ATCC 64428</strain>
    </source>
</reference>
<accession>A0A0D7AHK4</accession>
<organism evidence="6 7">
    <name type="scientific">Fistulina hepatica ATCC 64428</name>
    <dbReference type="NCBI Taxonomy" id="1128425"/>
    <lineage>
        <taxon>Eukaryota</taxon>
        <taxon>Fungi</taxon>
        <taxon>Dikarya</taxon>
        <taxon>Basidiomycota</taxon>
        <taxon>Agaricomycotina</taxon>
        <taxon>Agaricomycetes</taxon>
        <taxon>Agaricomycetidae</taxon>
        <taxon>Agaricales</taxon>
        <taxon>Fistulinaceae</taxon>
        <taxon>Fistulina</taxon>
    </lineage>
</organism>
<evidence type="ECO:0000256" key="1">
    <source>
        <dbReference type="ARBA" id="ARBA00004123"/>
    </source>
</evidence>
<sequence length="272" mass="32328">MSAWQREPDMRDRGQVFVEYLYMDVAGHIAKGGFAWARAQERDDKLQATAQWILDHQMRQVRPEDVDTREEVRRAYDGWKAQQEAQRRYWEERKREQEQEQQRRQAEYASRLAEWQRLQRQQQADQRRQQEIHKRRRVRERQAAAEAWQLYESRWSALDKSQEALTFAAVPWPVVSPPTSPASLTPGAISHFLFSGMGADESRKERVKQSLLRWHPDRFARISRRVDPSHREAVEEGVGIVARQAFFLSFVDATVFINNYRIRRCLNSLMES</sequence>
<evidence type="ECO:0000256" key="2">
    <source>
        <dbReference type="ARBA" id="ARBA00022553"/>
    </source>
</evidence>
<keyword evidence="7" id="KW-1185">Reference proteome</keyword>
<evidence type="ECO:0000256" key="3">
    <source>
        <dbReference type="ARBA" id="ARBA00022737"/>
    </source>
</evidence>
<keyword evidence="3" id="KW-0677">Repeat</keyword>
<dbReference type="GO" id="GO:0043124">
    <property type="term" value="P:negative regulation of canonical NF-kappaB signal transduction"/>
    <property type="evidence" value="ECO:0007669"/>
    <property type="project" value="InterPro"/>
</dbReference>
<keyword evidence="5" id="KW-0539">Nucleus</keyword>
<evidence type="ECO:0008006" key="8">
    <source>
        <dbReference type="Google" id="ProtNLM"/>
    </source>
</evidence>
<evidence type="ECO:0000256" key="5">
    <source>
        <dbReference type="ARBA" id="ARBA00023242"/>
    </source>
</evidence>
<dbReference type="PANTHER" id="PTHR15263">
    <property type="entry name" value="I-KAPPA-B-LIKE PROTEIN IKBL"/>
    <property type="match status" value="1"/>
</dbReference>
<dbReference type="OrthoDB" id="3241983at2759"/>
<dbReference type="Proteomes" id="UP000054144">
    <property type="component" value="Unassembled WGS sequence"/>
</dbReference>